<dbReference type="VEuPathDB" id="VectorBase:HLOH_062949"/>
<proteinExistence type="predicted"/>
<evidence type="ECO:0000313" key="2">
    <source>
        <dbReference type="Proteomes" id="UP000821853"/>
    </source>
</evidence>
<sequence>MDICLLADPDSVASLKDQLKPWPQRNEWEDLKSSWRKILMEAGRKRKAHISRELDEALRRLRIIKSGQMTFAMRDYEGPWRARYERLLRQSSSAAGRAFVQGRPLSDPSALRYVRVCSVDDVGRAHVPHVVWPNCAASSRPAGMRGAHSPY</sequence>
<dbReference type="Proteomes" id="UP000821853">
    <property type="component" value="Chromosome 8"/>
</dbReference>
<name>A0A9J6GYK8_HAELO</name>
<dbReference type="EMBL" id="JABSTR010000010">
    <property type="protein sequence ID" value="KAH9379495.1"/>
    <property type="molecule type" value="Genomic_DNA"/>
</dbReference>
<keyword evidence="2" id="KW-1185">Reference proteome</keyword>
<accession>A0A9J6GYK8</accession>
<organism evidence="1 2">
    <name type="scientific">Haemaphysalis longicornis</name>
    <name type="common">Bush tick</name>
    <dbReference type="NCBI Taxonomy" id="44386"/>
    <lineage>
        <taxon>Eukaryota</taxon>
        <taxon>Metazoa</taxon>
        <taxon>Ecdysozoa</taxon>
        <taxon>Arthropoda</taxon>
        <taxon>Chelicerata</taxon>
        <taxon>Arachnida</taxon>
        <taxon>Acari</taxon>
        <taxon>Parasitiformes</taxon>
        <taxon>Ixodida</taxon>
        <taxon>Ixodoidea</taxon>
        <taxon>Ixodidae</taxon>
        <taxon>Haemaphysalinae</taxon>
        <taxon>Haemaphysalis</taxon>
    </lineage>
</organism>
<dbReference type="AlphaFoldDB" id="A0A9J6GYK8"/>
<reference evidence="1 2" key="1">
    <citation type="journal article" date="2020" name="Cell">
        <title>Large-Scale Comparative Analyses of Tick Genomes Elucidate Their Genetic Diversity and Vector Capacities.</title>
        <authorList>
            <consortium name="Tick Genome and Microbiome Consortium (TIGMIC)"/>
            <person name="Jia N."/>
            <person name="Wang J."/>
            <person name="Shi W."/>
            <person name="Du L."/>
            <person name="Sun Y."/>
            <person name="Zhan W."/>
            <person name="Jiang J.F."/>
            <person name="Wang Q."/>
            <person name="Zhang B."/>
            <person name="Ji P."/>
            <person name="Bell-Sakyi L."/>
            <person name="Cui X.M."/>
            <person name="Yuan T.T."/>
            <person name="Jiang B.G."/>
            <person name="Yang W.F."/>
            <person name="Lam T.T."/>
            <person name="Chang Q.C."/>
            <person name="Ding S.J."/>
            <person name="Wang X.J."/>
            <person name="Zhu J.G."/>
            <person name="Ruan X.D."/>
            <person name="Zhao L."/>
            <person name="Wei J.T."/>
            <person name="Ye R.Z."/>
            <person name="Que T.C."/>
            <person name="Du C.H."/>
            <person name="Zhou Y.H."/>
            <person name="Cheng J.X."/>
            <person name="Dai P.F."/>
            <person name="Guo W.B."/>
            <person name="Han X.H."/>
            <person name="Huang E.J."/>
            <person name="Li L.F."/>
            <person name="Wei W."/>
            <person name="Gao Y.C."/>
            <person name="Liu J.Z."/>
            <person name="Shao H.Z."/>
            <person name="Wang X."/>
            <person name="Wang C.C."/>
            <person name="Yang T.C."/>
            <person name="Huo Q.B."/>
            <person name="Li W."/>
            <person name="Chen H.Y."/>
            <person name="Chen S.E."/>
            <person name="Zhou L.G."/>
            <person name="Ni X.B."/>
            <person name="Tian J.H."/>
            <person name="Sheng Y."/>
            <person name="Liu T."/>
            <person name="Pan Y.S."/>
            <person name="Xia L.Y."/>
            <person name="Li J."/>
            <person name="Zhao F."/>
            <person name="Cao W.C."/>
        </authorList>
    </citation>
    <scope>NUCLEOTIDE SEQUENCE [LARGE SCALE GENOMIC DNA]</scope>
    <source>
        <strain evidence="1">HaeL-2018</strain>
    </source>
</reference>
<comment type="caution">
    <text evidence="1">The sequence shown here is derived from an EMBL/GenBank/DDBJ whole genome shotgun (WGS) entry which is preliminary data.</text>
</comment>
<evidence type="ECO:0000313" key="1">
    <source>
        <dbReference type="EMBL" id="KAH9379495.1"/>
    </source>
</evidence>
<gene>
    <name evidence="1" type="ORF">HPB48_016268</name>
</gene>
<protein>
    <submittedName>
        <fullName evidence="1">Uncharacterized protein</fullName>
    </submittedName>
</protein>